<comment type="caution">
    <text evidence="1">The sequence shown here is derived from an EMBL/GenBank/DDBJ whole genome shotgun (WGS) entry which is preliminary data.</text>
</comment>
<accession>A0A8H6HP29</accession>
<evidence type="ECO:0000313" key="2">
    <source>
        <dbReference type="Proteomes" id="UP000521943"/>
    </source>
</evidence>
<dbReference type="AlphaFoldDB" id="A0A8H6HP29"/>
<dbReference type="EMBL" id="JACGCI010000064">
    <property type="protein sequence ID" value="KAF6749303.1"/>
    <property type="molecule type" value="Genomic_DNA"/>
</dbReference>
<name>A0A8H6HP29_9AGAR</name>
<sequence length="118" mass="13846">LGTILGCAIKEQVKKEDRKPGRERAYAILISEAAFLIWKIRCEWRIEHEQEEEKAHTAVEIENRWRAMMDALINFDYLSTNTERYGSKATEKTLVEATWGNLLEEHSKKIKIRSRARV</sequence>
<gene>
    <name evidence="1" type="ORF">DFP72DRAFT_819116</name>
</gene>
<organism evidence="1 2">
    <name type="scientific">Ephemerocybe angulata</name>
    <dbReference type="NCBI Taxonomy" id="980116"/>
    <lineage>
        <taxon>Eukaryota</taxon>
        <taxon>Fungi</taxon>
        <taxon>Dikarya</taxon>
        <taxon>Basidiomycota</taxon>
        <taxon>Agaricomycotina</taxon>
        <taxon>Agaricomycetes</taxon>
        <taxon>Agaricomycetidae</taxon>
        <taxon>Agaricales</taxon>
        <taxon>Agaricineae</taxon>
        <taxon>Psathyrellaceae</taxon>
        <taxon>Ephemerocybe</taxon>
    </lineage>
</organism>
<dbReference type="OrthoDB" id="3031569at2759"/>
<reference evidence="1 2" key="1">
    <citation type="submission" date="2020-07" db="EMBL/GenBank/DDBJ databases">
        <title>Comparative genomics of pyrophilous fungi reveals a link between fire events and developmental genes.</title>
        <authorList>
            <consortium name="DOE Joint Genome Institute"/>
            <person name="Steindorff A.S."/>
            <person name="Carver A."/>
            <person name="Calhoun S."/>
            <person name="Stillman K."/>
            <person name="Liu H."/>
            <person name="Lipzen A."/>
            <person name="Pangilinan J."/>
            <person name="Labutti K."/>
            <person name="Bruns T.D."/>
            <person name="Grigoriev I.V."/>
        </authorList>
    </citation>
    <scope>NUCLEOTIDE SEQUENCE [LARGE SCALE GENOMIC DNA]</scope>
    <source>
        <strain evidence="1 2">CBS 144469</strain>
    </source>
</reference>
<evidence type="ECO:0000313" key="1">
    <source>
        <dbReference type="EMBL" id="KAF6749303.1"/>
    </source>
</evidence>
<keyword evidence="2" id="KW-1185">Reference proteome</keyword>
<dbReference type="Proteomes" id="UP000521943">
    <property type="component" value="Unassembled WGS sequence"/>
</dbReference>
<feature type="non-terminal residue" evidence="1">
    <location>
        <position position="1"/>
    </location>
</feature>
<proteinExistence type="predicted"/>
<protein>
    <submittedName>
        <fullName evidence="1">Uncharacterized protein</fullName>
    </submittedName>
</protein>